<protein>
    <submittedName>
        <fullName evidence="1">Uncharacterized protein</fullName>
    </submittedName>
</protein>
<sequence length="23" mass="2363">IEKITVDEAVNQGKKIAGSYAAG</sequence>
<dbReference type="AlphaFoldDB" id="A0A382RBW0"/>
<reference evidence="1" key="1">
    <citation type="submission" date="2018-05" db="EMBL/GenBank/DDBJ databases">
        <authorList>
            <person name="Lanie J.A."/>
            <person name="Ng W.-L."/>
            <person name="Kazmierczak K.M."/>
            <person name="Andrzejewski T.M."/>
            <person name="Davidsen T.M."/>
            <person name="Wayne K.J."/>
            <person name="Tettelin H."/>
            <person name="Glass J.I."/>
            <person name="Rusch D."/>
            <person name="Podicherti R."/>
            <person name="Tsui H.-C.T."/>
            <person name="Winkler M.E."/>
        </authorList>
    </citation>
    <scope>NUCLEOTIDE SEQUENCE</scope>
</reference>
<proteinExistence type="predicted"/>
<name>A0A382RBW0_9ZZZZ</name>
<feature type="non-terminal residue" evidence="1">
    <location>
        <position position="1"/>
    </location>
</feature>
<dbReference type="EMBL" id="UINC01120387">
    <property type="protein sequence ID" value="SVC94840.1"/>
    <property type="molecule type" value="Genomic_DNA"/>
</dbReference>
<evidence type="ECO:0000313" key="1">
    <source>
        <dbReference type="EMBL" id="SVC94840.1"/>
    </source>
</evidence>
<organism evidence="1">
    <name type="scientific">marine metagenome</name>
    <dbReference type="NCBI Taxonomy" id="408172"/>
    <lineage>
        <taxon>unclassified sequences</taxon>
        <taxon>metagenomes</taxon>
        <taxon>ecological metagenomes</taxon>
    </lineage>
</organism>
<accession>A0A382RBW0</accession>
<gene>
    <name evidence="1" type="ORF">METZ01_LOCUS347694</name>
</gene>